<dbReference type="InterPro" id="IPR050109">
    <property type="entry name" value="HTH-type_TetR-like_transc_reg"/>
</dbReference>
<evidence type="ECO:0000256" key="2">
    <source>
        <dbReference type="ARBA" id="ARBA00023125"/>
    </source>
</evidence>
<dbReference type="Proteomes" id="UP000271469">
    <property type="component" value="Chromosome"/>
</dbReference>
<dbReference type="Gene3D" id="1.10.357.10">
    <property type="entry name" value="Tetracycline Repressor, domain 2"/>
    <property type="match status" value="1"/>
</dbReference>
<keyword evidence="1" id="KW-0805">Transcription regulation</keyword>
<dbReference type="InterPro" id="IPR009057">
    <property type="entry name" value="Homeodomain-like_sf"/>
</dbReference>
<dbReference type="AlphaFoldDB" id="A0A3G8JT66"/>
<gene>
    <name evidence="6" type="primary">ttgR_4</name>
    <name evidence="6" type="ORF">D7316_04361</name>
</gene>
<accession>A0A3G8JT66</accession>
<evidence type="ECO:0000256" key="3">
    <source>
        <dbReference type="ARBA" id="ARBA00023163"/>
    </source>
</evidence>
<feature type="domain" description="HTH tetR-type" evidence="5">
    <location>
        <begin position="14"/>
        <end position="74"/>
    </location>
</feature>
<dbReference type="KEGG" id="gom:D7316_04361"/>
<protein>
    <submittedName>
        <fullName evidence="6">HTH-type transcriptional regulator TtgR</fullName>
    </submittedName>
</protein>
<dbReference type="EMBL" id="CP033972">
    <property type="protein sequence ID" value="AZG47749.1"/>
    <property type="molecule type" value="Genomic_DNA"/>
</dbReference>
<evidence type="ECO:0000256" key="4">
    <source>
        <dbReference type="PROSITE-ProRule" id="PRU00335"/>
    </source>
</evidence>
<proteinExistence type="predicted"/>
<keyword evidence="2 4" id="KW-0238">DNA-binding</keyword>
<evidence type="ECO:0000313" key="6">
    <source>
        <dbReference type="EMBL" id="AZG47749.1"/>
    </source>
</evidence>
<dbReference type="Pfam" id="PF00440">
    <property type="entry name" value="TetR_N"/>
    <property type="match status" value="1"/>
</dbReference>
<evidence type="ECO:0000256" key="1">
    <source>
        <dbReference type="ARBA" id="ARBA00023015"/>
    </source>
</evidence>
<dbReference type="PRINTS" id="PR00455">
    <property type="entry name" value="HTHTETR"/>
</dbReference>
<evidence type="ECO:0000259" key="5">
    <source>
        <dbReference type="PROSITE" id="PS50977"/>
    </source>
</evidence>
<dbReference type="PROSITE" id="PS50977">
    <property type="entry name" value="HTH_TETR_2"/>
    <property type="match status" value="1"/>
</dbReference>
<dbReference type="PANTHER" id="PTHR30055">
    <property type="entry name" value="HTH-TYPE TRANSCRIPTIONAL REGULATOR RUTR"/>
    <property type="match status" value="1"/>
</dbReference>
<keyword evidence="3" id="KW-0804">Transcription</keyword>
<name>A0A3G8JT66_9ACTN</name>
<reference evidence="6 7" key="1">
    <citation type="submission" date="2018-11" db="EMBL/GenBank/DDBJ databases">
        <title>Gordonia insulae sp. nov., isolated from an island soil.</title>
        <authorList>
            <person name="Kim Y.S."/>
            <person name="Kim S.B."/>
        </authorList>
    </citation>
    <scope>NUCLEOTIDE SEQUENCE [LARGE SCALE GENOMIC DNA]</scope>
    <source>
        <strain evidence="6 7">MMS17-SY073</strain>
    </source>
</reference>
<dbReference type="GO" id="GO:0003700">
    <property type="term" value="F:DNA-binding transcription factor activity"/>
    <property type="evidence" value="ECO:0007669"/>
    <property type="project" value="TreeGrafter"/>
</dbReference>
<keyword evidence="7" id="KW-1185">Reference proteome</keyword>
<feature type="DNA-binding region" description="H-T-H motif" evidence="4">
    <location>
        <begin position="37"/>
        <end position="56"/>
    </location>
</feature>
<dbReference type="SUPFAM" id="SSF46689">
    <property type="entry name" value="Homeodomain-like"/>
    <property type="match status" value="1"/>
</dbReference>
<dbReference type="GO" id="GO:0000976">
    <property type="term" value="F:transcription cis-regulatory region binding"/>
    <property type="evidence" value="ECO:0007669"/>
    <property type="project" value="TreeGrafter"/>
</dbReference>
<dbReference type="PANTHER" id="PTHR30055:SF234">
    <property type="entry name" value="HTH-TYPE TRANSCRIPTIONAL REGULATOR BETI"/>
    <property type="match status" value="1"/>
</dbReference>
<organism evidence="6 7">
    <name type="scientific">Gordonia insulae</name>
    <dbReference type="NCBI Taxonomy" id="2420509"/>
    <lineage>
        <taxon>Bacteria</taxon>
        <taxon>Bacillati</taxon>
        <taxon>Actinomycetota</taxon>
        <taxon>Actinomycetes</taxon>
        <taxon>Mycobacteriales</taxon>
        <taxon>Gordoniaceae</taxon>
        <taxon>Gordonia</taxon>
    </lineage>
</organism>
<evidence type="ECO:0000313" key="7">
    <source>
        <dbReference type="Proteomes" id="UP000271469"/>
    </source>
</evidence>
<sequence length="206" mass="22611">MRAYNSELRAQRARESRAVVLAAAIEMFCGRGWVATTMADVASAAGVSRQTVYQQFPNKLALLDACIDHALTGGEGGPVRELPDYRRMGLGDVDERLAAGARWLCAAHERSAAIQHVLDEAAVTDTTAAQRLRVREQNRWDEVCWAVGLILGTRPDDDLVTAIWVLAARRNWLTLVGDRGWSPAQWTDWFVAHARADLASASPAQS</sequence>
<dbReference type="InterPro" id="IPR001647">
    <property type="entry name" value="HTH_TetR"/>
</dbReference>